<evidence type="ECO:0000313" key="5">
    <source>
        <dbReference type="EMBL" id="QAB14473.1"/>
    </source>
</evidence>
<dbReference type="GO" id="GO:0003700">
    <property type="term" value="F:DNA-binding transcription factor activity"/>
    <property type="evidence" value="ECO:0007669"/>
    <property type="project" value="InterPro"/>
</dbReference>
<dbReference type="PANTHER" id="PTHR46796">
    <property type="entry name" value="HTH-TYPE TRANSCRIPTIONAL ACTIVATOR RHAS-RELATED"/>
    <property type="match status" value="1"/>
</dbReference>
<keyword evidence="2" id="KW-0238">DNA-binding</keyword>
<name>A0A451G4R4_9GAMM</name>
<dbReference type="SUPFAM" id="SSF46689">
    <property type="entry name" value="Homeodomain-like"/>
    <property type="match status" value="1"/>
</dbReference>
<proteinExistence type="predicted"/>
<sequence>MYQEQLPPFALSQVVDCFWQAEMHTQAQLIVPDGCQDWVFERTEHTTDAFLIGSMTEAQSVRVIGSKTFFGVRFRPGALSLLTAMPMQPLTNQRCDLNELFPFSNSLKAQLSTPELDLPAFAERLSTALLNSTSRLTSDNHRRLTYFAQAAEGNIQQLADHLHISRRHFHRLFTHAFGYSPRFYGKVQRFNRLNERLQQGDALLEATLEAGYYDQAHMNRDVKQLTGLTPRDWLNQT</sequence>
<dbReference type="PROSITE" id="PS01124">
    <property type="entry name" value="HTH_ARAC_FAMILY_2"/>
    <property type="match status" value="1"/>
</dbReference>
<gene>
    <name evidence="5" type="ORF">EPV75_01720</name>
</gene>
<dbReference type="RefSeq" id="WP_128384274.1">
    <property type="nucleotide sequence ID" value="NZ_CP035033.1"/>
</dbReference>
<dbReference type="SMART" id="SM00342">
    <property type="entry name" value="HTH_ARAC"/>
    <property type="match status" value="1"/>
</dbReference>
<dbReference type="Pfam" id="PF12833">
    <property type="entry name" value="HTH_18"/>
    <property type="match status" value="1"/>
</dbReference>
<dbReference type="InterPro" id="IPR050204">
    <property type="entry name" value="AraC_XylS_family_regulators"/>
</dbReference>
<reference evidence="5 6" key="1">
    <citation type="journal article" date="2018" name="Environ. Microbiol.">
        <title>Genomes of ubiquitous marine and hypersaline Hydrogenovibrio, Thiomicrorhabdus and Thiomicrospira spp. encode a diversity of mechanisms to sustain chemolithoautotrophy in heterogeneous environments.</title>
        <authorList>
            <person name="Scott K.M."/>
            <person name="Williams J."/>
            <person name="Porter C.M.B."/>
            <person name="Russel S."/>
            <person name="Harmer T.L."/>
            <person name="Paul J.H."/>
            <person name="Antonen K.M."/>
            <person name="Bridges M.K."/>
            <person name="Camper G.J."/>
            <person name="Campla C.K."/>
            <person name="Casella L.G."/>
            <person name="Chase E."/>
            <person name="Conrad J.W."/>
            <person name="Cruz M.C."/>
            <person name="Dunlap D.S."/>
            <person name="Duran L."/>
            <person name="Fahsbender E.M."/>
            <person name="Goldsmith D.B."/>
            <person name="Keeley R.F."/>
            <person name="Kondoff M.R."/>
            <person name="Kussy B.I."/>
            <person name="Lane M.K."/>
            <person name="Lawler S."/>
            <person name="Leigh B.A."/>
            <person name="Lewis C."/>
            <person name="Lostal L.M."/>
            <person name="Marking D."/>
            <person name="Mancera P.A."/>
            <person name="McClenthan E.C."/>
            <person name="McIntyre E.A."/>
            <person name="Mine J.A."/>
            <person name="Modi S."/>
            <person name="Moore B.D."/>
            <person name="Morgan W.A."/>
            <person name="Nelson K.M."/>
            <person name="Nguyen K.N."/>
            <person name="Ogburn N."/>
            <person name="Parrino D.G."/>
            <person name="Pedapudi A.D."/>
            <person name="Pelham R.P."/>
            <person name="Preece A.M."/>
            <person name="Rampersad E.A."/>
            <person name="Richardson J.C."/>
            <person name="Rodgers C.M."/>
            <person name="Schaffer B.L."/>
            <person name="Sheridan N.E."/>
            <person name="Solone M.R."/>
            <person name="Staley Z.R."/>
            <person name="Tabuchi M."/>
            <person name="Waide R.J."/>
            <person name="Wanjugi P.W."/>
            <person name="Young S."/>
            <person name="Clum A."/>
            <person name="Daum C."/>
            <person name="Huntemann M."/>
            <person name="Ivanova N."/>
            <person name="Kyrpides N."/>
            <person name="Mikhailova N."/>
            <person name="Palaniappan K."/>
            <person name="Pillay M."/>
            <person name="Reddy T.B.K."/>
            <person name="Shapiro N."/>
            <person name="Stamatis D."/>
            <person name="Varghese N."/>
            <person name="Woyke T."/>
            <person name="Boden R."/>
            <person name="Freyermuth S.K."/>
            <person name="Kerfeld C.A."/>
        </authorList>
    </citation>
    <scope>NUCLEOTIDE SEQUENCE [LARGE SCALE GENOMIC DNA]</scope>
    <source>
        <strain evidence="5 6">JR-2</strain>
    </source>
</reference>
<dbReference type="Proteomes" id="UP000285478">
    <property type="component" value="Chromosome"/>
</dbReference>
<protein>
    <submittedName>
        <fullName evidence="5">AraC family transcriptional regulator</fullName>
    </submittedName>
</protein>
<dbReference type="PANTHER" id="PTHR46796:SF13">
    <property type="entry name" value="HTH-TYPE TRANSCRIPTIONAL ACTIVATOR RHAS"/>
    <property type="match status" value="1"/>
</dbReference>
<dbReference type="InterPro" id="IPR046532">
    <property type="entry name" value="DUF6597"/>
</dbReference>
<keyword evidence="1" id="KW-0805">Transcription regulation</keyword>
<organism evidence="5 6">
    <name type="scientific">Hydrogenovibrio thermophilus</name>
    <dbReference type="NCBI Taxonomy" id="265883"/>
    <lineage>
        <taxon>Bacteria</taxon>
        <taxon>Pseudomonadati</taxon>
        <taxon>Pseudomonadota</taxon>
        <taxon>Gammaproteobacteria</taxon>
        <taxon>Thiotrichales</taxon>
        <taxon>Piscirickettsiaceae</taxon>
        <taxon>Hydrogenovibrio</taxon>
    </lineage>
</organism>
<dbReference type="InterPro" id="IPR009057">
    <property type="entry name" value="Homeodomain-like_sf"/>
</dbReference>
<evidence type="ECO:0000256" key="2">
    <source>
        <dbReference type="ARBA" id="ARBA00023125"/>
    </source>
</evidence>
<evidence type="ECO:0000256" key="3">
    <source>
        <dbReference type="ARBA" id="ARBA00023163"/>
    </source>
</evidence>
<evidence type="ECO:0000256" key="1">
    <source>
        <dbReference type="ARBA" id="ARBA00023015"/>
    </source>
</evidence>
<keyword evidence="6" id="KW-1185">Reference proteome</keyword>
<dbReference type="AlphaFoldDB" id="A0A451G4R4"/>
<dbReference type="InterPro" id="IPR018060">
    <property type="entry name" value="HTH_AraC"/>
</dbReference>
<evidence type="ECO:0000259" key="4">
    <source>
        <dbReference type="PROSITE" id="PS01124"/>
    </source>
</evidence>
<dbReference type="EMBL" id="CP035033">
    <property type="protein sequence ID" value="QAB14473.1"/>
    <property type="molecule type" value="Genomic_DNA"/>
</dbReference>
<keyword evidence="3" id="KW-0804">Transcription</keyword>
<dbReference type="GO" id="GO:0043565">
    <property type="term" value="F:sequence-specific DNA binding"/>
    <property type="evidence" value="ECO:0007669"/>
    <property type="project" value="InterPro"/>
</dbReference>
<dbReference type="Pfam" id="PF20240">
    <property type="entry name" value="DUF6597"/>
    <property type="match status" value="1"/>
</dbReference>
<dbReference type="Gene3D" id="1.10.10.60">
    <property type="entry name" value="Homeodomain-like"/>
    <property type="match status" value="1"/>
</dbReference>
<dbReference type="KEGG" id="htr:EPV75_01720"/>
<evidence type="ECO:0000313" key="6">
    <source>
        <dbReference type="Proteomes" id="UP000285478"/>
    </source>
</evidence>
<accession>A0A451G4R4</accession>
<feature type="domain" description="HTH araC/xylS-type" evidence="4">
    <location>
        <begin position="154"/>
        <end position="236"/>
    </location>
</feature>